<evidence type="ECO:0000256" key="4">
    <source>
        <dbReference type="ARBA" id="ARBA00022833"/>
    </source>
</evidence>
<feature type="region of interest" description="Disordered" evidence="6">
    <location>
        <begin position="110"/>
        <end position="166"/>
    </location>
</feature>
<comment type="subcellular location">
    <subcellularLocation>
        <location evidence="1">Nucleus</location>
    </subcellularLocation>
</comment>
<feature type="compositionally biased region" description="Basic and acidic residues" evidence="6">
    <location>
        <begin position="110"/>
        <end position="129"/>
    </location>
</feature>
<comment type="caution">
    <text evidence="8">The sequence shown here is derived from an EMBL/GenBank/DDBJ whole genome shotgun (WGS) entry which is preliminary data.</text>
</comment>
<dbReference type="GO" id="GO:0008270">
    <property type="term" value="F:zinc ion binding"/>
    <property type="evidence" value="ECO:0007669"/>
    <property type="project" value="UniProtKB-KW"/>
</dbReference>
<evidence type="ECO:0000313" key="10">
    <source>
        <dbReference type="Proteomes" id="UP000193944"/>
    </source>
</evidence>
<gene>
    <name evidence="9" type="ORF">BCR32DRAFT_293252</name>
    <name evidence="8" type="ORF">BCR32DRAFT_298502</name>
</gene>
<dbReference type="PROSITE" id="PS50064">
    <property type="entry name" value="ZF_PARP_2"/>
    <property type="match status" value="1"/>
</dbReference>
<feature type="compositionally biased region" description="Basic residues" evidence="6">
    <location>
        <begin position="252"/>
        <end position="269"/>
    </location>
</feature>
<keyword evidence="3" id="KW-0863">Zinc-finger</keyword>
<organism evidence="8 10">
    <name type="scientific">Anaeromyces robustus</name>
    <dbReference type="NCBI Taxonomy" id="1754192"/>
    <lineage>
        <taxon>Eukaryota</taxon>
        <taxon>Fungi</taxon>
        <taxon>Fungi incertae sedis</taxon>
        <taxon>Chytridiomycota</taxon>
        <taxon>Chytridiomycota incertae sedis</taxon>
        <taxon>Neocallimastigomycetes</taxon>
        <taxon>Neocallimastigales</taxon>
        <taxon>Neocallimastigaceae</taxon>
        <taxon>Anaeromyces</taxon>
    </lineage>
</organism>
<evidence type="ECO:0000256" key="1">
    <source>
        <dbReference type="ARBA" id="ARBA00004123"/>
    </source>
</evidence>
<feature type="compositionally biased region" description="Low complexity" evidence="6">
    <location>
        <begin position="231"/>
        <end position="244"/>
    </location>
</feature>
<dbReference type="SMART" id="SM01336">
    <property type="entry name" value="zf-PARP"/>
    <property type="match status" value="1"/>
</dbReference>
<dbReference type="Pfam" id="PF00645">
    <property type="entry name" value="zf-PARP"/>
    <property type="match status" value="1"/>
</dbReference>
<dbReference type="InterPro" id="IPR036957">
    <property type="entry name" value="Znf_PARP_sf"/>
</dbReference>
<feature type="compositionally biased region" description="Basic and acidic residues" evidence="6">
    <location>
        <begin position="148"/>
        <end position="161"/>
    </location>
</feature>
<dbReference type="OrthoDB" id="2384641at2759"/>
<dbReference type="Gene3D" id="3.30.1740.10">
    <property type="entry name" value="Zinc finger, PARP-type"/>
    <property type="match status" value="1"/>
</dbReference>
<dbReference type="SUPFAM" id="SSF57716">
    <property type="entry name" value="Glucocorticoid receptor-like (DNA-binding domain)"/>
    <property type="match status" value="1"/>
</dbReference>
<evidence type="ECO:0000256" key="5">
    <source>
        <dbReference type="ARBA" id="ARBA00023242"/>
    </source>
</evidence>
<name>A0A1Y1VR66_9FUNG</name>
<accession>A0A1Y1VR66</accession>
<evidence type="ECO:0000259" key="7">
    <source>
        <dbReference type="PROSITE" id="PS50064"/>
    </source>
</evidence>
<dbReference type="Proteomes" id="UP000193944">
    <property type="component" value="Unassembled WGS sequence"/>
</dbReference>
<reference evidence="8 10" key="1">
    <citation type="submission" date="2016-08" db="EMBL/GenBank/DDBJ databases">
        <title>A Parts List for Fungal Cellulosomes Revealed by Comparative Genomics.</title>
        <authorList>
            <consortium name="DOE Joint Genome Institute"/>
            <person name="Haitjema C.H."/>
            <person name="Gilmore S.P."/>
            <person name="Henske J.K."/>
            <person name="Solomon K.V."/>
            <person name="De Groot R."/>
            <person name="Kuo A."/>
            <person name="Mondo S.J."/>
            <person name="Salamov A.A."/>
            <person name="Labutti K."/>
            <person name="Zhao Z."/>
            <person name="Chiniquy J."/>
            <person name="Barry K."/>
            <person name="Brewer H.M."/>
            <person name="Purvine S.O."/>
            <person name="Wright A.T."/>
            <person name="Boxma B."/>
            <person name="Van Alen T."/>
            <person name="Hackstein J.H."/>
            <person name="Baker S.E."/>
            <person name="Grigoriev I.V."/>
            <person name="O'Malley M.A."/>
        </authorList>
    </citation>
    <scope>NUCLEOTIDE SEQUENCE [LARGE SCALE GENOMIC DNA]</scope>
    <source>
        <strain evidence="8 10">S4</strain>
    </source>
</reference>
<evidence type="ECO:0000256" key="3">
    <source>
        <dbReference type="ARBA" id="ARBA00022771"/>
    </source>
</evidence>
<dbReference type="EMBL" id="MCFG01000670">
    <property type="protein sequence ID" value="ORX63234.1"/>
    <property type="molecule type" value="Genomic_DNA"/>
</dbReference>
<evidence type="ECO:0000256" key="2">
    <source>
        <dbReference type="ARBA" id="ARBA00022723"/>
    </source>
</evidence>
<keyword evidence="5" id="KW-0539">Nucleus</keyword>
<dbReference type="AlphaFoldDB" id="A0A1Y1VR66"/>
<evidence type="ECO:0000313" key="9">
    <source>
        <dbReference type="EMBL" id="ORX81510.1"/>
    </source>
</evidence>
<feature type="region of interest" description="Disordered" evidence="6">
    <location>
        <begin position="197"/>
        <end position="269"/>
    </location>
</feature>
<dbReference type="STRING" id="1754192.A0A1Y1VR66"/>
<keyword evidence="10" id="KW-1185">Reference proteome</keyword>
<reference evidence="8 10" key="2">
    <citation type="submission" date="2016-08" db="EMBL/GenBank/DDBJ databases">
        <title>Pervasive Adenine N6-methylation of Active Genes in Fungi.</title>
        <authorList>
            <consortium name="DOE Joint Genome Institute"/>
            <person name="Mondo S.J."/>
            <person name="Dannebaum R.O."/>
            <person name="Kuo R.C."/>
            <person name="Labutti K."/>
            <person name="Haridas S."/>
            <person name="Kuo A."/>
            <person name="Salamov A."/>
            <person name="Ahrendt S.R."/>
            <person name="Lipzen A."/>
            <person name="Sullivan W."/>
            <person name="Andreopoulos W.B."/>
            <person name="Clum A."/>
            <person name="Lindquist E."/>
            <person name="Daum C."/>
            <person name="Ramamoorthy G.K."/>
            <person name="Gryganskyi A."/>
            <person name="Culley D."/>
            <person name="Magnuson J.K."/>
            <person name="James T.Y."/>
            <person name="O'Malley M.A."/>
            <person name="Stajich J.E."/>
            <person name="Spatafora J.W."/>
            <person name="Visel A."/>
            <person name="Grigoriev I.V."/>
        </authorList>
    </citation>
    <scope>NUCLEOTIDE SEQUENCE [LARGE SCALE GENOMIC DNA]</scope>
    <source>
        <strain evidence="8 10">S4</strain>
    </source>
</reference>
<evidence type="ECO:0000256" key="6">
    <source>
        <dbReference type="SAM" id="MobiDB-lite"/>
    </source>
</evidence>
<keyword evidence="2" id="KW-0479">Metal-binding</keyword>
<dbReference type="GO" id="GO:0005634">
    <property type="term" value="C:nucleus"/>
    <property type="evidence" value="ECO:0007669"/>
    <property type="project" value="UniProtKB-SubCell"/>
</dbReference>
<dbReference type="EMBL" id="MCFG01000117">
    <property type="protein sequence ID" value="ORX81510.1"/>
    <property type="molecule type" value="Genomic_DNA"/>
</dbReference>
<protein>
    <recommendedName>
        <fullName evidence="7">PARP-type domain-containing protein</fullName>
    </recommendedName>
</protein>
<keyword evidence="4" id="KW-0862">Zinc</keyword>
<dbReference type="GO" id="GO:0003677">
    <property type="term" value="F:DNA binding"/>
    <property type="evidence" value="ECO:0007669"/>
    <property type="project" value="InterPro"/>
</dbReference>
<feature type="domain" description="PARP-type" evidence="7">
    <location>
        <begin position="5"/>
        <end position="84"/>
    </location>
</feature>
<sequence length="269" mass="30472">MLITYCFEYAESDKSKCAECNKAIKRNALRIGELSRFSKKVKKSMATYRWWHFDCFKMVEKILEITPEKIRGYDKLSDVDKQRIVQLANLGVDATWNDVPDEIRIELDKNASKKDNSKTKSKPKAELNKKTPQQRKANTKTNKSTNTKAKDNTSDEKDVNTKAKPTKTKIIKKAKTGLSVGGLSENKINDAIRQLSKKLGSTQNSKKNNIKKSKTTTNAAAKNNKTKAKNQKVSNKNNKNTATSKSDDILNKLKKKIQSKNTKITKKKN</sequence>
<proteinExistence type="predicted"/>
<dbReference type="InterPro" id="IPR001510">
    <property type="entry name" value="Znf_PARP"/>
</dbReference>
<evidence type="ECO:0000313" key="8">
    <source>
        <dbReference type="EMBL" id="ORX63234.1"/>
    </source>
</evidence>